<name>A0A0T5XAI0_9BACT</name>
<feature type="active site" description="Tele-AMP-histidine intermediate" evidence="2">
    <location>
        <position position="126"/>
    </location>
</feature>
<dbReference type="CDD" id="cd01275">
    <property type="entry name" value="FHIT"/>
    <property type="match status" value="1"/>
</dbReference>
<keyword evidence="7" id="KW-1185">Reference proteome</keyword>
<dbReference type="GO" id="GO:0003824">
    <property type="term" value="F:catalytic activity"/>
    <property type="evidence" value="ECO:0007669"/>
    <property type="project" value="InterPro"/>
</dbReference>
<dbReference type="AlphaFoldDB" id="A0A0T5XAI0"/>
<evidence type="ECO:0000256" key="4">
    <source>
        <dbReference type="PROSITE-ProRule" id="PRU00464"/>
    </source>
</evidence>
<dbReference type="InterPro" id="IPR011146">
    <property type="entry name" value="HIT-like"/>
</dbReference>
<dbReference type="Pfam" id="PF01230">
    <property type="entry name" value="HIT"/>
    <property type="match status" value="1"/>
</dbReference>
<dbReference type="GO" id="GO:0000166">
    <property type="term" value="F:nucleotide binding"/>
    <property type="evidence" value="ECO:0007669"/>
    <property type="project" value="UniProtKB-KW"/>
</dbReference>
<feature type="binding site" evidence="3">
    <location>
        <position position="56"/>
    </location>
    <ligand>
        <name>substrate</name>
    </ligand>
</feature>
<sequence length="166" mass="19338">MEVIAMDVLHAPWRMKYIDKSSKEKIDCIFCEFIKEREDEKRLILYRGKKAFVMFNAFPYNPGHLMVAPYRHTGNYDELNQEEILEINLLVQKCLKALKKTMDPHGFNIGINMGKVAGAGFEDHVHVHIVPRWEGDTNFMPVVGETKVIPEALDVTYRKLKEAWEE</sequence>
<gene>
    <name evidence="6" type="ORF">HMPREF1705_04534</name>
</gene>
<dbReference type="PANTHER" id="PTHR42997">
    <property type="entry name" value="HIT FAMILY HYDROLASE"/>
    <property type="match status" value="1"/>
</dbReference>
<reference evidence="7" key="1">
    <citation type="submission" date="2012-09" db="EMBL/GenBank/DDBJ databases">
        <authorList>
            <person name="Weinstock G."/>
            <person name="Sodergren E."/>
            <person name="Clifton S."/>
            <person name="Fulton L."/>
            <person name="Fulton B."/>
            <person name="Courtney L."/>
            <person name="Fronick C."/>
            <person name="Harrison M."/>
            <person name="Strong C."/>
            <person name="Farmer C."/>
            <person name="Delehaunty K."/>
            <person name="Markovic C."/>
            <person name="Hall O."/>
            <person name="Minx P."/>
            <person name="Tomlinson C."/>
            <person name="Mitreva M."/>
            <person name="Nelson J."/>
            <person name="Hou S."/>
            <person name="Wollam A."/>
            <person name="Pepin K.H."/>
            <person name="Johnson M."/>
            <person name="Bhonagiri V."/>
            <person name="Nash W.E."/>
            <person name="Suruliraj S."/>
            <person name="Warren W."/>
            <person name="Chinwalla A."/>
            <person name="Mardis E.R."/>
            <person name="Wilson R.K."/>
        </authorList>
    </citation>
    <scope>NUCLEOTIDE SEQUENCE [LARGE SCALE GENOMIC DNA]</scope>
    <source>
        <strain evidence="7">OS1</strain>
    </source>
</reference>
<dbReference type="Gene3D" id="3.30.428.10">
    <property type="entry name" value="HIT-like"/>
    <property type="match status" value="1"/>
</dbReference>
<dbReference type="InterPro" id="IPR052908">
    <property type="entry name" value="AP-4-A_phosphorylase"/>
</dbReference>
<dbReference type="eggNOG" id="COG0537">
    <property type="taxonomic scope" value="Bacteria"/>
</dbReference>
<dbReference type="Proteomes" id="UP000005273">
    <property type="component" value="Unassembled WGS sequence"/>
</dbReference>
<evidence type="ECO:0000313" key="7">
    <source>
        <dbReference type="Proteomes" id="UP000005273"/>
    </source>
</evidence>
<protein>
    <submittedName>
        <fullName evidence="6">Histidine triad domain protein</fullName>
    </submittedName>
</protein>
<evidence type="ECO:0000259" key="5">
    <source>
        <dbReference type="PROSITE" id="PS51084"/>
    </source>
</evidence>
<evidence type="ECO:0000256" key="1">
    <source>
        <dbReference type="ARBA" id="ARBA00022741"/>
    </source>
</evidence>
<evidence type="ECO:0000256" key="3">
    <source>
        <dbReference type="PIRSR" id="PIRSR639383-2"/>
    </source>
</evidence>
<keyword evidence="1" id="KW-0547">Nucleotide-binding</keyword>
<organism evidence="6 7">
    <name type="scientific">Acetomicrobium hydrogeniformans ATCC BAA-1850</name>
    <dbReference type="NCBI Taxonomy" id="592015"/>
    <lineage>
        <taxon>Bacteria</taxon>
        <taxon>Thermotogati</taxon>
        <taxon>Synergistota</taxon>
        <taxon>Synergistia</taxon>
        <taxon>Synergistales</taxon>
        <taxon>Acetomicrobiaceae</taxon>
        <taxon>Acetomicrobium</taxon>
    </lineage>
</organism>
<dbReference type="PANTHER" id="PTHR42997:SF1">
    <property type="entry name" value="AP-4-A PHOSPHORYLASE"/>
    <property type="match status" value="1"/>
</dbReference>
<dbReference type="RefSeq" id="WP_009202097.1">
    <property type="nucleotide sequence ID" value="NZ_ACJX03000001.1"/>
</dbReference>
<dbReference type="InterPro" id="IPR039383">
    <property type="entry name" value="FHIT"/>
</dbReference>
<feature type="domain" description="HIT" evidence="5">
    <location>
        <begin position="29"/>
        <end position="139"/>
    </location>
</feature>
<accession>A0A0T5XAI0</accession>
<dbReference type="InterPro" id="IPR036265">
    <property type="entry name" value="HIT-like_sf"/>
</dbReference>
<dbReference type="PROSITE" id="PS51084">
    <property type="entry name" value="HIT_2"/>
    <property type="match status" value="1"/>
</dbReference>
<proteinExistence type="predicted"/>
<dbReference type="SUPFAM" id="SSF54197">
    <property type="entry name" value="HIT-like"/>
    <property type="match status" value="1"/>
</dbReference>
<feature type="binding site" evidence="3">
    <location>
        <position position="128"/>
    </location>
    <ligand>
        <name>substrate</name>
    </ligand>
</feature>
<dbReference type="STRING" id="592015.HMPREF1705_04534"/>
<evidence type="ECO:0000256" key="2">
    <source>
        <dbReference type="PIRSR" id="PIRSR639383-1"/>
    </source>
</evidence>
<dbReference type="EMBL" id="ACJX03000001">
    <property type="protein sequence ID" value="KRT35266.1"/>
    <property type="molecule type" value="Genomic_DNA"/>
</dbReference>
<comment type="caution">
    <text evidence="6">The sequence shown here is derived from an EMBL/GenBank/DDBJ whole genome shotgun (WGS) entry which is preliminary data.</text>
</comment>
<feature type="short sequence motif" description="Histidine triad motif" evidence="4">
    <location>
        <begin position="124"/>
        <end position="128"/>
    </location>
</feature>
<evidence type="ECO:0000313" key="6">
    <source>
        <dbReference type="EMBL" id="KRT35266.1"/>
    </source>
</evidence>